<dbReference type="InterPro" id="IPR000843">
    <property type="entry name" value="HTH_LacI"/>
</dbReference>
<keyword evidence="2" id="KW-0805">Transcription regulation</keyword>
<sequence length="392" mass="42126">MPGRVDHLKSISRERRVRLTGVSRGATRSGKEAGPRADTRPGAQRAGAAVATTIHDVARAAGVSPATVSRVFNGGRVTAERAERVRTAATELGFAPNRVARSLRTQRASVIGLLIPDIENPFFTAMARGVEDAAQQTNLSVVLCNTDEDVAKERRYLEIALAEQMAGVIVAAASRSRTDLSALESRKMPVVAVDRRPRGSTVDVVLVDNAHGAEEATWHLFERGYRRLACLTGPEGASTSEERLAGYRTAVRDFVRENPTETRAAEALREERIRYADFRVEGGHRAMRELLALPEPPDAVFAANNLMAVGALQALAEAGLAAPGFGVLSFGEIPWAPLVRPSLSTVRLPSYDLGFTAATLLQERISGGERPLQTVVLRTELHARESTAGPGA</sequence>
<dbReference type="Proteomes" id="UP000772196">
    <property type="component" value="Unassembled WGS sequence"/>
</dbReference>
<gene>
    <name evidence="7" type="ORF">HFV08_19800</name>
</gene>
<evidence type="ECO:0000313" key="7">
    <source>
        <dbReference type="EMBL" id="NKI43442.1"/>
    </source>
</evidence>
<dbReference type="CDD" id="cd19977">
    <property type="entry name" value="PBP1_EndR-like"/>
    <property type="match status" value="1"/>
</dbReference>
<dbReference type="PROSITE" id="PS50932">
    <property type="entry name" value="HTH_LACI_2"/>
    <property type="match status" value="1"/>
</dbReference>
<dbReference type="InterPro" id="IPR010982">
    <property type="entry name" value="Lambda_DNA-bd_dom_sf"/>
</dbReference>
<dbReference type="PRINTS" id="PR00036">
    <property type="entry name" value="HTHLACI"/>
</dbReference>
<keyword evidence="4" id="KW-0804">Transcription</keyword>
<dbReference type="SUPFAM" id="SSF53822">
    <property type="entry name" value="Periplasmic binding protein-like I"/>
    <property type="match status" value="1"/>
</dbReference>
<evidence type="ECO:0000313" key="8">
    <source>
        <dbReference type="Proteomes" id="UP000772196"/>
    </source>
</evidence>
<dbReference type="SMART" id="SM00354">
    <property type="entry name" value="HTH_LACI"/>
    <property type="match status" value="1"/>
</dbReference>
<dbReference type="EMBL" id="JAAWWP010000012">
    <property type="protein sequence ID" value="NKI43442.1"/>
    <property type="molecule type" value="Genomic_DNA"/>
</dbReference>
<dbReference type="PANTHER" id="PTHR30146:SF148">
    <property type="entry name" value="HTH-TYPE TRANSCRIPTIONAL REPRESSOR PURR-RELATED"/>
    <property type="match status" value="1"/>
</dbReference>
<evidence type="ECO:0000256" key="1">
    <source>
        <dbReference type="ARBA" id="ARBA00022491"/>
    </source>
</evidence>
<dbReference type="Gene3D" id="1.10.260.40">
    <property type="entry name" value="lambda repressor-like DNA-binding domains"/>
    <property type="match status" value="1"/>
</dbReference>
<keyword evidence="8" id="KW-1185">Reference proteome</keyword>
<reference evidence="7 8" key="1">
    <citation type="submission" date="2020-04" db="EMBL/GenBank/DDBJ databases">
        <title>Phylogenetic Diversity and Antibacterial Activity against Ralstonia solanacearum of Endophytic Actinomycete Isolated from Moss.</title>
        <authorList>
            <person name="Zhuang X."/>
        </authorList>
    </citation>
    <scope>NUCLEOTIDE SEQUENCE [LARGE SCALE GENOMIC DNA]</scope>
    <source>
        <strain evidence="7 8">LD120</strain>
    </source>
</reference>
<evidence type="ECO:0000256" key="5">
    <source>
        <dbReference type="SAM" id="MobiDB-lite"/>
    </source>
</evidence>
<feature type="compositionally biased region" description="Basic and acidic residues" evidence="5">
    <location>
        <begin position="29"/>
        <end position="39"/>
    </location>
</feature>
<dbReference type="CDD" id="cd01392">
    <property type="entry name" value="HTH_LacI"/>
    <property type="match status" value="1"/>
</dbReference>
<dbReference type="Pfam" id="PF00356">
    <property type="entry name" value="LacI"/>
    <property type="match status" value="1"/>
</dbReference>
<feature type="domain" description="HTH lacI-type" evidence="6">
    <location>
        <begin position="52"/>
        <end position="105"/>
    </location>
</feature>
<dbReference type="Gene3D" id="3.40.50.2300">
    <property type="match status" value="2"/>
</dbReference>
<evidence type="ECO:0000259" key="6">
    <source>
        <dbReference type="PROSITE" id="PS50932"/>
    </source>
</evidence>
<dbReference type="InterPro" id="IPR028082">
    <property type="entry name" value="Peripla_BP_I"/>
</dbReference>
<evidence type="ECO:0000256" key="2">
    <source>
        <dbReference type="ARBA" id="ARBA00023015"/>
    </source>
</evidence>
<accession>A0ABX1H510</accession>
<proteinExistence type="predicted"/>
<evidence type="ECO:0000256" key="3">
    <source>
        <dbReference type="ARBA" id="ARBA00023125"/>
    </source>
</evidence>
<keyword evidence="1" id="KW-0678">Repressor</keyword>
<dbReference type="PANTHER" id="PTHR30146">
    <property type="entry name" value="LACI-RELATED TRANSCRIPTIONAL REPRESSOR"/>
    <property type="match status" value="1"/>
</dbReference>
<evidence type="ECO:0000256" key="4">
    <source>
        <dbReference type="ARBA" id="ARBA00023163"/>
    </source>
</evidence>
<protein>
    <submittedName>
        <fullName evidence="7">LacI family transcriptional regulator</fullName>
    </submittedName>
</protein>
<dbReference type="InterPro" id="IPR001761">
    <property type="entry name" value="Peripla_BP/Lac1_sug-bd_dom"/>
</dbReference>
<comment type="caution">
    <text evidence="7">The sequence shown here is derived from an EMBL/GenBank/DDBJ whole genome shotgun (WGS) entry which is preliminary data.</text>
</comment>
<dbReference type="SUPFAM" id="SSF47413">
    <property type="entry name" value="lambda repressor-like DNA-binding domains"/>
    <property type="match status" value="1"/>
</dbReference>
<keyword evidence="3" id="KW-0238">DNA-binding</keyword>
<dbReference type="Pfam" id="PF00532">
    <property type="entry name" value="Peripla_BP_1"/>
    <property type="match status" value="1"/>
</dbReference>
<organism evidence="7 8">
    <name type="scientific">Streptomyces physcomitrii</name>
    <dbReference type="NCBI Taxonomy" id="2724184"/>
    <lineage>
        <taxon>Bacteria</taxon>
        <taxon>Bacillati</taxon>
        <taxon>Actinomycetota</taxon>
        <taxon>Actinomycetes</taxon>
        <taxon>Kitasatosporales</taxon>
        <taxon>Streptomycetaceae</taxon>
        <taxon>Streptomyces</taxon>
    </lineage>
</organism>
<feature type="region of interest" description="Disordered" evidence="5">
    <location>
        <begin position="19"/>
        <end position="43"/>
    </location>
</feature>
<name>A0ABX1H510_9ACTN</name>